<dbReference type="Gene3D" id="1.25.40.10">
    <property type="entry name" value="Tetratricopeptide repeat domain"/>
    <property type="match status" value="3"/>
</dbReference>
<reference evidence="2" key="1">
    <citation type="submission" date="2021-06" db="EMBL/GenBank/DDBJ databases">
        <title>Comparative genomics, transcriptomics and evolutionary studies reveal genomic signatures of adaptation to plant cell wall in hemibiotrophic fungi.</title>
        <authorList>
            <consortium name="DOE Joint Genome Institute"/>
            <person name="Baroncelli R."/>
            <person name="Diaz J.F."/>
            <person name="Benocci T."/>
            <person name="Peng M."/>
            <person name="Battaglia E."/>
            <person name="Haridas S."/>
            <person name="Andreopoulos W."/>
            <person name="Labutti K."/>
            <person name="Pangilinan J."/>
            <person name="Floch G.L."/>
            <person name="Makela M.R."/>
            <person name="Henrissat B."/>
            <person name="Grigoriev I.V."/>
            <person name="Crouch J.A."/>
            <person name="De Vries R.P."/>
            <person name="Sukno S.A."/>
            <person name="Thon M.R."/>
        </authorList>
    </citation>
    <scope>NUCLEOTIDE SEQUENCE</scope>
    <source>
        <strain evidence="2">CBS 102054</strain>
    </source>
</reference>
<dbReference type="Proteomes" id="UP001243989">
    <property type="component" value="Unassembled WGS sequence"/>
</dbReference>
<dbReference type="InterPro" id="IPR027417">
    <property type="entry name" value="P-loop_NTPase"/>
</dbReference>
<dbReference type="EMBL" id="JAHMHQ010000029">
    <property type="protein sequence ID" value="KAK1623460.1"/>
    <property type="molecule type" value="Genomic_DNA"/>
</dbReference>
<evidence type="ECO:0000313" key="2">
    <source>
        <dbReference type="EMBL" id="KAK1623460.1"/>
    </source>
</evidence>
<name>A0AAJ0EA25_9PEZI</name>
<comment type="caution">
    <text evidence="2">The sequence shown here is derived from an EMBL/GenBank/DDBJ whole genome shotgun (WGS) entry which is preliminary data.</text>
</comment>
<evidence type="ECO:0000259" key="1">
    <source>
        <dbReference type="Pfam" id="PF00931"/>
    </source>
</evidence>
<feature type="domain" description="NB-ARC" evidence="1">
    <location>
        <begin position="20"/>
        <end position="186"/>
    </location>
</feature>
<dbReference type="Pfam" id="PF00931">
    <property type="entry name" value="NB-ARC"/>
    <property type="match status" value="1"/>
</dbReference>
<dbReference type="SUPFAM" id="SSF48452">
    <property type="entry name" value="TPR-like"/>
    <property type="match status" value="4"/>
</dbReference>
<proteinExistence type="predicted"/>
<sequence>HLISLPQNRNFIERPEAFEIKRFLFDAMIQEVALVGLGGVGKTQISLHIAYWAKENLPDYSVFWVPAYSQASFEQSYATIAKEFNIPLGAEDGDVKTSVQKWLSSENIGPWLIVVDNADDASILFDSPKHQEGLLKYLPRKRTGLTLFTTRSREVALSMANQAWLELHSMSEEEATNLLRKALHRKDLLSDQGLVNKLLQSLTYLPLAVTQAAAYLNRNSHVSVKKYLELLQGTEQHLVSIMSLEFRDSTRYASLENAIARTWMVSFDQIQSTDAAAGRLLCFISRIEPKLIPQSILPCPDANIDINHAIGTLCSYAFLAHGTDAEMFDMHSLVHLATRVWVRQKSLETQSKKEAIQHIDEVFPFNDHENRVIWRQYLPHAIKVLNESGETDGDAKSSLSVLVGRCLGTDGRVKEAVAYFEQSFQQRIDLPIQDSARLASQHELACAYQADGRVKDAIKLLEHVVEVEKTTLDKGHPDRLTSQHELARAYQADWRVKDAIKLLEHVVEVRKTTLNEEHRYRLASQHELACTYQADGRVKDAIKLLEHVVEVEKTTLDKGHPDRLTSQHELARAYQADWRVKDAIKLLEHVVEVRKTTLNEEHRYRLASQHELACTYQADGRVKDAIKLLEHVVEVEKTTLDKGHPDRLTSQHELARAYQADGRVKDAIKLLEHVVEVRKTTLDKGHPDRLTSQHALAMAYQADGRVKDAIKLLEHVVEVRKTTLDKGHPDRLTSQHALAIVYQADGRVKDAITLLEHLVEVEKTILNEEHRYRLASQYELACAYQADWRVKDAIKLLEHVVEVEKTTLDKGHPDRLTSQHALAMAYQADGRVKYAIKLLEHVVEVQETTLDKGHPDRLASQHALAGAYKANMTESEK</sequence>
<dbReference type="AlphaFoldDB" id="A0AAJ0EA25"/>
<dbReference type="PANTHER" id="PTHR46082">
    <property type="entry name" value="ATP/GTP-BINDING PROTEIN-RELATED"/>
    <property type="match status" value="1"/>
</dbReference>
<gene>
    <name evidence="2" type="ORF">BDP81DRAFT_331962</name>
</gene>
<dbReference type="Gene3D" id="3.40.50.300">
    <property type="entry name" value="P-loop containing nucleotide triphosphate hydrolases"/>
    <property type="match status" value="1"/>
</dbReference>
<dbReference type="PANTHER" id="PTHR46082:SF6">
    <property type="entry name" value="AAA+ ATPASE DOMAIN-CONTAINING PROTEIN-RELATED"/>
    <property type="match status" value="1"/>
</dbReference>
<feature type="non-terminal residue" evidence="2">
    <location>
        <position position="1"/>
    </location>
</feature>
<protein>
    <recommendedName>
        <fullName evidence="1">NB-ARC domain-containing protein</fullName>
    </recommendedName>
</protein>
<dbReference type="InterPro" id="IPR011990">
    <property type="entry name" value="TPR-like_helical_dom_sf"/>
</dbReference>
<dbReference type="SUPFAM" id="SSF52540">
    <property type="entry name" value="P-loop containing nucleoside triphosphate hydrolases"/>
    <property type="match status" value="1"/>
</dbReference>
<organism evidence="2 3">
    <name type="scientific">Colletotrichum phormii</name>
    <dbReference type="NCBI Taxonomy" id="359342"/>
    <lineage>
        <taxon>Eukaryota</taxon>
        <taxon>Fungi</taxon>
        <taxon>Dikarya</taxon>
        <taxon>Ascomycota</taxon>
        <taxon>Pezizomycotina</taxon>
        <taxon>Sordariomycetes</taxon>
        <taxon>Hypocreomycetidae</taxon>
        <taxon>Glomerellales</taxon>
        <taxon>Glomerellaceae</taxon>
        <taxon>Colletotrichum</taxon>
        <taxon>Colletotrichum acutatum species complex</taxon>
    </lineage>
</organism>
<dbReference type="InterPro" id="IPR053137">
    <property type="entry name" value="NLR-like"/>
</dbReference>
<dbReference type="GO" id="GO:0043531">
    <property type="term" value="F:ADP binding"/>
    <property type="evidence" value="ECO:0007669"/>
    <property type="project" value="InterPro"/>
</dbReference>
<evidence type="ECO:0000313" key="3">
    <source>
        <dbReference type="Proteomes" id="UP001243989"/>
    </source>
</evidence>
<dbReference type="SMART" id="SM00028">
    <property type="entry name" value="TPR"/>
    <property type="match status" value="9"/>
</dbReference>
<dbReference type="GeneID" id="85470411"/>
<dbReference type="Pfam" id="PF13424">
    <property type="entry name" value="TPR_12"/>
    <property type="match status" value="4"/>
</dbReference>
<accession>A0AAJ0EA25</accession>
<keyword evidence="3" id="KW-1185">Reference proteome</keyword>
<dbReference type="InterPro" id="IPR019734">
    <property type="entry name" value="TPR_rpt"/>
</dbReference>
<dbReference type="Pfam" id="PF13374">
    <property type="entry name" value="TPR_10"/>
    <property type="match status" value="2"/>
</dbReference>
<dbReference type="InterPro" id="IPR002182">
    <property type="entry name" value="NB-ARC"/>
</dbReference>
<dbReference type="RefSeq" id="XP_060439455.1">
    <property type="nucleotide sequence ID" value="XM_060585549.1"/>
</dbReference>